<name>Q23QY0_TETTS</name>
<evidence type="ECO:0000313" key="2">
    <source>
        <dbReference type="Proteomes" id="UP000009168"/>
    </source>
</evidence>
<protein>
    <recommendedName>
        <fullName evidence="3">Transmembrane protein</fullName>
    </recommendedName>
</protein>
<reference evidence="2" key="1">
    <citation type="journal article" date="2006" name="PLoS Biol.">
        <title>Macronuclear genome sequence of the ciliate Tetrahymena thermophila, a model eukaryote.</title>
        <authorList>
            <person name="Eisen J.A."/>
            <person name="Coyne R.S."/>
            <person name="Wu M."/>
            <person name="Wu D."/>
            <person name="Thiagarajan M."/>
            <person name="Wortman J.R."/>
            <person name="Badger J.H."/>
            <person name="Ren Q."/>
            <person name="Amedeo P."/>
            <person name="Jones K.M."/>
            <person name="Tallon L.J."/>
            <person name="Delcher A.L."/>
            <person name="Salzberg S.L."/>
            <person name="Silva J.C."/>
            <person name="Haas B.J."/>
            <person name="Majoros W.H."/>
            <person name="Farzad M."/>
            <person name="Carlton J.M."/>
            <person name="Smith R.K. Jr."/>
            <person name="Garg J."/>
            <person name="Pearlman R.E."/>
            <person name="Karrer K.M."/>
            <person name="Sun L."/>
            <person name="Manning G."/>
            <person name="Elde N.C."/>
            <person name="Turkewitz A.P."/>
            <person name="Asai D.J."/>
            <person name="Wilkes D.E."/>
            <person name="Wang Y."/>
            <person name="Cai H."/>
            <person name="Collins K."/>
            <person name="Stewart B.A."/>
            <person name="Lee S.R."/>
            <person name="Wilamowska K."/>
            <person name="Weinberg Z."/>
            <person name="Ruzzo W.L."/>
            <person name="Wloga D."/>
            <person name="Gaertig J."/>
            <person name="Frankel J."/>
            <person name="Tsao C.-C."/>
            <person name="Gorovsky M.A."/>
            <person name="Keeling P.J."/>
            <person name="Waller R.F."/>
            <person name="Patron N.J."/>
            <person name="Cherry J.M."/>
            <person name="Stover N.A."/>
            <person name="Krieger C.J."/>
            <person name="del Toro C."/>
            <person name="Ryder H.F."/>
            <person name="Williamson S.C."/>
            <person name="Barbeau R.A."/>
            <person name="Hamilton E.P."/>
            <person name="Orias E."/>
        </authorList>
    </citation>
    <scope>NUCLEOTIDE SEQUENCE [LARGE SCALE GENOMIC DNA]</scope>
    <source>
        <strain evidence="2">SB210</strain>
    </source>
</reference>
<dbReference type="Proteomes" id="UP000009168">
    <property type="component" value="Unassembled WGS sequence"/>
</dbReference>
<gene>
    <name evidence="1" type="ORF">TTHERM_00249530</name>
</gene>
<proteinExistence type="predicted"/>
<dbReference type="InParanoid" id="Q23QY0"/>
<evidence type="ECO:0008006" key="3">
    <source>
        <dbReference type="Google" id="ProtNLM"/>
    </source>
</evidence>
<dbReference type="GeneID" id="7842315"/>
<dbReference type="AlphaFoldDB" id="Q23QY0"/>
<dbReference type="PANTHER" id="PTHR11319:SF35">
    <property type="entry name" value="OUTER MEMBRANE PROTEIN PMPC-RELATED"/>
    <property type="match status" value="1"/>
</dbReference>
<accession>Q23QY0</accession>
<keyword evidence="2" id="KW-1185">Reference proteome</keyword>
<organism evidence="1 2">
    <name type="scientific">Tetrahymena thermophila (strain SB210)</name>
    <dbReference type="NCBI Taxonomy" id="312017"/>
    <lineage>
        <taxon>Eukaryota</taxon>
        <taxon>Sar</taxon>
        <taxon>Alveolata</taxon>
        <taxon>Ciliophora</taxon>
        <taxon>Intramacronucleata</taxon>
        <taxon>Oligohymenophorea</taxon>
        <taxon>Hymenostomatida</taxon>
        <taxon>Tetrahymenina</taxon>
        <taxon>Tetrahymenidae</taxon>
        <taxon>Tetrahymena</taxon>
    </lineage>
</organism>
<dbReference type="PANTHER" id="PTHR11319">
    <property type="entry name" value="G PROTEIN-COUPLED RECEPTOR-RELATED"/>
    <property type="match status" value="1"/>
</dbReference>
<evidence type="ECO:0000313" key="1">
    <source>
        <dbReference type="EMBL" id="EAR98758.4"/>
    </source>
</evidence>
<sequence length="238" mass="27368">MYNLLINPSDNLLFETPPFLSQFSNPFILWQGKNINFNGKQDIELELPKISLVKPQSLNQKSYKIQNGCHKKGLEKVLLNLKNTSEFYCRYCGSTKANYDGDQCQSCQSQYFSECYANYSNLRPSYWRSDYTVDSSNIEICKNNIQSCVGGNGVGNDLCYEGHIGQQCLQCDINGAYWGERYTSEGFFQCTKCSSISFNFLKLLSKDCKMRYGLFIYLKWVFSILGSHYNNNHTPLLL</sequence>
<dbReference type="HOGENOM" id="CLU_003191_2_0_1"/>
<dbReference type="EMBL" id="GG662647">
    <property type="protein sequence ID" value="EAR98758.4"/>
    <property type="molecule type" value="Genomic_DNA"/>
</dbReference>
<dbReference type="OrthoDB" id="77931at2759"/>
<dbReference type="RefSeq" id="XP_001019003.4">
    <property type="nucleotide sequence ID" value="XM_001019003.4"/>
</dbReference>
<dbReference type="KEGG" id="tet:TTHERM_00249530"/>